<dbReference type="InterPro" id="IPR008969">
    <property type="entry name" value="CarboxyPept-like_regulatory"/>
</dbReference>
<dbReference type="Gene3D" id="2.170.130.10">
    <property type="entry name" value="TonB-dependent receptor, plug domain"/>
    <property type="match status" value="1"/>
</dbReference>
<dbReference type="InterPro" id="IPR023996">
    <property type="entry name" value="TonB-dep_OMP_SusC/RagA"/>
</dbReference>
<dbReference type="GO" id="GO:0015344">
    <property type="term" value="F:siderophore uptake transmembrane transporter activity"/>
    <property type="evidence" value="ECO:0007669"/>
    <property type="project" value="TreeGrafter"/>
</dbReference>
<dbReference type="Gene3D" id="2.40.170.20">
    <property type="entry name" value="TonB-dependent receptor, beta-barrel domain"/>
    <property type="match status" value="1"/>
</dbReference>
<evidence type="ECO:0000256" key="4">
    <source>
        <dbReference type="ARBA" id="ARBA00022692"/>
    </source>
</evidence>
<dbReference type="GO" id="GO:0009279">
    <property type="term" value="C:cell outer membrane"/>
    <property type="evidence" value="ECO:0007669"/>
    <property type="project" value="UniProtKB-SubCell"/>
</dbReference>
<dbReference type="NCBIfam" id="TIGR04056">
    <property type="entry name" value="OMP_RagA_SusC"/>
    <property type="match status" value="1"/>
</dbReference>
<dbReference type="InterPro" id="IPR037066">
    <property type="entry name" value="Plug_dom_sf"/>
</dbReference>
<keyword evidence="16" id="KW-1185">Reference proteome</keyword>
<evidence type="ECO:0000256" key="9">
    <source>
        <dbReference type="ARBA" id="ARBA00023237"/>
    </source>
</evidence>
<proteinExistence type="inferred from homology"/>
<dbReference type="Pfam" id="PF07715">
    <property type="entry name" value="Plug"/>
    <property type="match status" value="1"/>
</dbReference>
<evidence type="ECO:0000259" key="13">
    <source>
        <dbReference type="Pfam" id="PF00593"/>
    </source>
</evidence>
<dbReference type="AlphaFoldDB" id="A0A0A2LQU2"/>
<dbReference type="GO" id="GO:0044718">
    <property type="term" value="P:siderophore transmembrane transport"/>
    <property type="evidence" value="ECO:0007669"/>
    <property type="project" value="TreeGrafter"/>
</dbReference>
<evidence type="ECO:0000256" key="7">
    <source>
        <dbReference type="ARBA" id="ARBA00023136"/>
    </source>
</evidence>
<keyword evidence="3 10" id="KW-1134">Transmembrane beta strand</keyword>
<name>A0A0A2LQU2_9FLAO</name>
<evidence type="ECO:0000256" key="2">
    <source>
        <dbReference type="ARBA" id="ARBA00022448"/>
    </source>
</evidence>
<keyword evidence="2 10" id="KW-0813">Transport</keyword>
<dbReference type="RefSeq" id="WP_035132133.1">
    <property type="nucleotide sequence ID" value="NZ_JRLV01000005.1"/>
</dbReference>
<dbReference type="eggNOG" id="COG4771">
    <property type="taxonomic scope" value="Bacteria"/>
</dbReference>
<comment type="caution">
    <text evidence="15">The sequence shown here is derived from an EMBL/GenBank/DDBJ whole genome shotgun (WGS) entry which is preliminary data.</text>
</comment>
<keyword evidence="8 15" id="KW-0675">Receptor</keyword>
<dbReference type="EMBL" id="JRLV01000005">
    <property type="protein sequence ID" value="KGO82652.1"/>
    <property type="molecule type" value="Genomic_DNA"/>
</dbReference>
<dbReference type="PANTHER" id="PTHR30069:SF29">
    <property type="entry name" value="HEMOGLOBIN AND HEMOGLOBIN-HAPTOGLOBIN-BINDING PROTEIN 1-RELATED"/>
    <property type="match status" value="1"/>
</dbReference>
<dbReference type="NCBIfam" id="TIGR04057">
    <property type="entry name" value="SusC_RagA_signa"/>
    <property type="match status" value="1"/>
</dbReference>
<organism evidence="15 16">
    <name type="scientific">Flavobacterium beibuense F44-8</name>
    <dbReference type="NCBI Taxonomy" id="1406840"/>
    <lineage>
        <taxon>Bacteria</taxon>
        <taxon>Pseudomonadati</taxon>
        <taxon>Bacteroidota</taxon>
        <taxon>Flavobacteriia</taxon>
        <taxon>Flavobacteriales</taxon>
        <taxon>Flavobacteriaceae</taxon>
        <taxon>Flavobacterium</taxon>
    </lineage>
</organism>
<keyword evidence="5 12" id="KW-0732">Signal</keyword>
<dbReference type="PROSITE" id="PS52016">
    <property type="entry name" value="TONB_DEPENDENT_REC_3"/>
    <property type="match status" value="1"/>
</dbReference>
<keyword evidence="6 11" id="KW-0798">TonB box</keyword>
<keyword evidence="9 10" id="KW-0998">Cell outer membrane</keyword>
<feature type="chain" id="PRO_5001991395" evidence="12">
    <location>
        <begin position="31"/>
        <end position="1036"/>
    </location>
</feature>
<evidence type="ECO:0000313" key="16">
    <source>
        <dbReference type="Proteomes" id="UP000030129"/>
    </source>
</evidence>
<dbReference type="STRING" id="1406840.Q763_06050"/>
<dbReference type="SUPFAM" id="SSF56935">
    <property type="entry name" value="Porins"/>
    <property type="match status" value="1"/>
</dbReference>
<evidence type="ECO:0000256" key="12">
    <source>
        <dbReference type="SAM" id="SignalP"/>
    </source>
</evidence>
<feature type="signal peptide" evidence="12">
    <location>
        <begin position="1"/>
        <end position="30"/>
    </location>
</feature>
<evidence type="ECO:0000256" key="6">
    <source>
        <dbReference type="ARBA" id="ARBA00023077"/>
    </source>
</evidence>
<evidence type="ECO:0000256" key="3">
    <source>
        <dbReference type="ARBA" id="ARBA00022452"/>
    </source>
</evidence>
<feature type="domain" description="TonB-dependent receptor plug" evidence="14">
    <location>
        <begin position="128"/>
        <end position="231"/>
    </location>
</feature>
<dbReference type="InterPro" id="IPR012910">
    <property type="entry name" value="Plug_dom"/>
</dbReference>
<evidence type="ECO:0000256" key="11">
    <source>
        <dbReference type="RuleBase" id="RU003357"/>
    </source>
</evidence>
<gene>
    <name evidence="15" type="ORF">Q763_06050</name>
</gene>
<evidence type="ECO:0000256" key="8">
    <source>
        <dbReference type="ARBA" id="ARBA00023170"/>
    </source>
</evidence>
<dbReference type="Proteomes" id="UP000030129">
    <property type="component" value="Unassembled WGS sequence"/>
</dbReference>
<dbReference type="InterPro" id="IPR000531">
    <property type="entry name" value="Beta-barrel_TonB"/>
</dbReference>
<dbReference type="SUPFAM" id="SSF49464">
    <property type="entry name" value="Carboxypeptidase regulatory domain-like"/>
    <property type="match status" value="1"/>
</dbReference>
<dbReference type="InterPro" id="IPR039426">
    <property type="entry name" value="TonB-dep_rcpt-like"/>
</dbReference>
<evidence type="ECO:0000256" key="1">
    <source>
        <dbReference type="ARBA" id="ARBA00004571"/>
    </source>
</evidence>
<evidence type="ECO:0000313" key="15">
    <source>
        <dbReference type="EMBL" id="KGO82652.1"/>
    </source>
</evidence>
<accession>A0A0A2LQU2</accession>
<feature type="domain" description="TonB-dependent receptor-like beta-barrel" evidence="13">
    <location>
        <begin position="408"/>
        <end position="991"/>
    </location>
</feature>
<sequence length="1036" mass="113956">MESKNCLSSKMRTICLSLLLSVLLAPAAFAQQSVVVKGQVISADDGLGLPGVNVMEKGTSNIISADIDGNYQISVSPDATLVFSYIGFSSQEVAVAGQSTINITMQSEASELDEVILVGYGTQKRKVASAATSVVSGKDLQQTNSIDAVGALQGQSSGVSITSTSGQPGAGMLVNIRGTGTAGNSTPLYVVDGVVVDNGIGYLDPSVIERVDILKDASAASIYGARAANGVVLVTTKKGSQGKMNVSINSYTGFQNAYKKLDLLNAREYATIMNEARVNSGFAPLYSQDQINNMVDHDWQDDLFTEDAVKQNHSLFINGGDKKATYATGLSYYGQDGLIGGENNQSHYDRITFTMNSTYNLIDDHLKVGENFSYARTKSRGVQDDGIYNNSIRGFMNTPPNFPTFDENGEYASSNISSDITNPAGLMYYNNFNENKLNRYVGNIFAEASYAGFTYRTSFGIDISDSNYRSFTPEYNLSSVSYNNISSVTQSANQNFSWIWENTLNYKTTLAEKHNIDVLVGMSARERVSEYQSATGQNLIFDDFEHAYLSNATNQQQNTVSGGRTDYNILSYFGRLLYDYDNKYLFTATIRRDGSSEFGPNNKFAVFPSFSAGWNIDQEEFFPTDAFVNSLKLRGSWGQNGNDQFDKGFAYMSTISSYDKNYHFGTGSDELPLLVGSSPDNLSNPDLKWETSEQLDLGFDARLFNDFTLSFDYYDKTTKDWLVLKPTPLIAGAGAPFVNGGDINNKGFEISAGYSANMGSDWRIIVNANFSHNKNEVTRVATQNGIIYGESNLLFQGIDEINRVEEGQPIGYFYGLQTDGIFQNQAEIDAYAQNGNPVQPNAQPGDVKFVDRNGDGVINADDKTNIGDPNPDYYYGLNVQLNYKAFDFSVYTYGAGGNQNVYGVRDYSRPFFNYTTDIFDRWTGEGTSNSTPRVTYGTTSNGNYTKFSDLYVKDAGFFRIKTVTVGCDLTKLTDALKFATQFRIYASVNNLFTFTKYKGLDPEVGFGNVNQSWARGIDVGYYPQPRTYMIGLSANF</sequence>
<dbReference type="InterPro" id="IPR036942">
    <property type="entry name" value="Beta-barrel_TonB_sf"/>
</dbReference>
<comment type="similarity">
    <text evidence="10 11">Belongs to the TonB-dependent receptor family.</text>
</comment>
<keyword evidence="4 10" id="KW-0812">Transmembrane</keyword>
<comment type="subcellular location">
    <subcellularLocation>
        <location evidence="1 10">Cell outer membrane</location>
        <topology evidence="1 10">Multi-pass membrane protein</topology>
    </subcellularLocation>
</comment>
<dbReference type="InterPro" id="IPR023997">
    <property type="entry name" value="TonB-dep_OMP_SusC/RagA_CS"/>
</dbReference>
<dbReference type="PANTHER" id="PTHR30069">
    <property type="entry name" value="TONB-DEPENDENT OUTER MEMBRANE RECEPTOR"/>
    <property type="match status" value="1"/>
</dbReference>
<dbReference type="Pfam" id="PF00593">
    <property type="entry name" value="TonB_dep_Rec_b-barrel"/>
    <property type="match status" value="1"/>
</dbReference>
<keyword evidence="7 10" id="KW-0472">Membrane</keyword>
<evidence type="ECO:0000259" key="14">
    <source>
        <dbReference type="Pfam" id="PF07715"/>
    </source>
</evidence>
<protein>
    <submittedName>
        <fullName evidence="15">TonB-dependent receptor</fullName>
    </submittedName>
</protein>
<dbReference type="Pfam" id="PF13715">
    <property type="entry name" value="CarbopepD_reg_2"/>
    <property type="match status" value="1"/>
</dbReference>
<reference evidence="15 16" key="1">
    <citation type="submission" date="2013-09" db="EMBL/GenBank/DDBJ databases">
        <authorList>
            <person name="Zeng Z."/>
            <person name="Chen C."/>
        </authorList>
    </citation>
    <scope>NUCLEOTIDE SEQUENCE [LARGE SCALE GENOMIC DNA]</scope>
    <source>
        <strain evidence="15 16">F44-8</strain>
    </source>
</reference>
<evidence type="ECO:0000256" key="5">
    <source>
        <dbReference type="ARBA" id="ARBA00022729"/>
    </source>
</evidence>
<dbReference type="Gene3D" id="2.60.40.1120">
    <property type="entry name" value="Carboxypeptidase-like, regulatory domain"/>
    <property type="match status" value="1"/>
</dbReference>
<evidence type="ECO:0000256" key="10">
    <source>
        <dbReference type="PROSITE-ProRule" id="PRU01360"/>
    </source>
</evidence>